<gene>
    <name evidence="1" type="ORF">HCN44_002362</name>
</gene>
<dbReference type="PANTHER" id="PTHR46790">
    <property type="entry name" value="CENTROMERE PROTEIN N"/>
    <property type="match status" value="1"/>
</dbReference>
<evidence type="ECO:0000313" key="1">
    <source>
        <dbReference type="EMBL" id="KAF7996716.1"/>
    </source>
</evidence>
<evidence type="ECO:0000313" key="2">
    <source>
        <dbReference type="Proteomes" id="UP000639338"/>
    </source>
</evidence>
<sequence length="332" mass="39042">MPPASVNTQRRISSMIKKFKFSEFEDAVLPLFPELSWINIKSKLIKDHQHFTSSDAVKIIEHEINKCHLNDSELRKRLAELETVDISRHSKKKIWYGYELRDNENDKLLIPNIDMEKRIAQSFLINSLKTNVKIINNEGITFISLKQKEKTKQLLPIFVALYLHQGYFFISKKNIAKDVLNGIVAGLGYKSYKYLNLSGRNLSSLIKIIHMKKNGCVRYQNLYDTPIIKNSQPIYKKTGIDFRQHKERRKYLEKCFGSENLEFELLTMNSTEIPWIYDKLKNDKMIQSWEFKSRNVPLQLLQLTQQRIFINPLPEYITKLIENGKNKLTVTL</sequence>
<name>A0A834Y136_APHGI</name>
<dbReference type="PANTHER" id="PTHR46790:SF1">
    <property type="entry name" value="CENTROMERE PROTEIN N"/>
    <property type="match status" value="1"/>
</dbReference>
<dbReference type="InterPro" id="IPR052011">
    <property type="entry name" value="CENP-NAC/CAD_complex"/>
</dbReference>
<comment type="caution">
    <text evidence="1">The sequence shown here is derived from an EMBL/GenBank/DDBJ whole genome shotgun (WGS) entry which is preliminary data.</text>
</comment>
<dbReference type="EMBL" id="JACMRX010000001">
    <property type="protein sequence ID" value="KAF7996716.1"/>
    <property type="molecule type" value="Genomic_DNA"/>
</dbReference>
<dbReference type="OrthoDB" id="8184399at2759"/>
<organism evidence="1 2">
    <name type="scientific">Aphidius gifuensis</name>
    <name type="common">Parasitoid wasp</name>
    <dbReference type="NCBI Taxonomy" id="684658"/>
    <lineage>
        <taxon>Eukaryota</taxon>
        <taxon>Metazoa</taxon>
        <taxon>Ecdysozoa</taxon>
        <taxon>Arthropoda</taxon>
        <taxon>Hexapoda</taxon>
        <taxon>Insecta</taxon>
        <taxon>Pterygota</taxon>
        <taxon>Neoptera</taxon>
        <taxon>Endopterygota</taxon>
        <taxon>Hymenoptera</taxon>
        <taxon>Apocrita</taxon>
        <taxon>Ichneumonoidea</taxon>
        <taxon>Braconidae</taxon>
        <taxon>Aphidiinae</taxon>
        <taxon>Aphidius</taxon>
    </lineage>
</organism>
<protein>
    <submittedName>
        <fullName evidence="1">Uncharacterized protein</fullName>
    </submittedName>
</protein>
<proteinExistence type="predicted"/>
<keyword evidence="2" id="KW-1185">Reference proteome</keyword>
<reference evidence="1 2" key="1">
    <citation type="submission" date="2020-08" db="EMBL/GenBank/DDBJ databases">
        <title>Aphidius gifuensis genome sequencing and assembly.</title>
        <authorList>
            <person name="Du Z."/>
        </authorList>
    </citation>
    <scope>NUCLEOTIDE SEQUENCE [LARGE SCALE GENOMIC DNA]</scope>
    <source>
        <strain evidence="1">YNYX2018</strain>
        <tissue evidence="1">Adults</tissue>
    </source>
</reference>
<dbReference type="GO" id="GO:0005654">
    <property type="term" value="C:nucleoplasm"/>
    <property type="evidence" value="ECO:0007669"/>
    <property type="project" value="TreeGrafter"/>
</dbReference>
<dbReference type="Proteomes" id="UP000639338">
    <property type="component" value="Unassembled WGS sequence"/>
</dbReference>
<accession>A0A834Y136</accession>
<dbReference type="AlphaFoldDB" id="A0A834Y136"/>